<evidence type="ECO:0000313" key="2">
    <source>
        <dbReference type="Proteomes" id="UP000270757"/>
    </source>
</evidence>
<dbReference type="Proteomes" id="UP000270757">
    <property type="component" value="Unassembled WGS sequence"/>
</dbReference>
<gene>
    <name evidence="1" type="ORF">D6J04_15080</name>
</gene>
<proteinExistence type="predicted"/>
<evidence type="ECO:0000313" key="1">
    <source>
        <dbReference type="EMBL" id="RJT39479.1"/>
    </source>
</evidence>
<accession>A0A3A5L135</accession>
<name>A0A3A5L135_9GAMM</name>
<dbReference type="EMBL" id="QZWB01000109">
    <property type="protein sequence ID" value="RJT39479.1"/>
    <property type="molecule type" value="Genomic_DNA"/>
</dbReference>
<dbReference type="AlphaFoldDB" id="A0A3A5L135"/>
<organism evidence="1 2">
    <name type="scientific">Legionella taurinensis</name>
    <dbReference type="NCBI Taxonomy" id="70611"/>
    <lineage>
        <taxon>Bacteria</taxon>
        <taxon>Pseudomonadati</taxon>
        <taxon>Pseudomonadota</taxon>
        <taxon>Gammaproteobacteria</taxon>
        <taxon>Legionellales</taxon>
        <taxon>Legionellaceae</taxon>
        <taxon>Legionella</taxon>
    </lineage>
</organism>
<reference evidence="1 2" key="1">
    <citation type="submission" date="2018-09" db="EMBL/GenBank/DDBJ databases">
        <title>Draft genome sequences of Legionella taurinensis isolated from water samples.</title>
        <authorList>
            <person name="Chakeri A."/>
            <person name="Allerberger F."/>
            <person name="Kundi M."/>
            <person name="Ruppitsch W."/>
            <person name="Schmid D."/>
        </authorList>
    </citation>
    <scope>NUCLEOTIDE SEQUENCE [LARGE SCALE GENOMIC DNA]</scope>
    <source>
        <strain evidence="1 2">4570-18-6</strain>
    </source>
</reference>
<sequence>DQKEIKVPKYDLILNLPGFSIRKVKGYQPLWLELSYNRLPRCDVVQLIWTYQLRDNLLNWRSQCLQEENIQRNLNWMRLA</sequence>
<comment type="caution">
    <text evidence="1">The sequence shown here is derived from an EMBL/GenBank/DDBJ whole genome shotgun (WGS) entry which is preliminary data.</text>
</comment>
<feature type="non-terminal residue" evidence="1">
    <location>
        <position position="1"/>
    </location>
</feature>
<protein>
    <submittedName>
        <fullName evidence="1">Uncharacterized protein</fullName>
    </submittedName>
</protein>